<dbReference type="PANTHER" id="PTHR30573:SF0">
    <property type="entry name" value="QUINOLINATE SYNTHASE, CHLOROPLASTIC"/>
    <property type="match status" value="1"/>
</dbReference>
<keyword evidence="4" id="KW-0004">4Fe-4S</keyword>
<dbReference type="GO" id="GO:0034628">
    <property type="term" value="P:'de novo' NAD+ biosynthetic process from L-aspartate"/>
    <property type="evidence" value="ECO:0007669"/>
    <property type="project" value="TreeGrafter"/>
</dbReference>
<keyword evidence="8" id="KW-0408">Iron</keyword>
<dbReference type="GO" id="GO:0051539">
    <property type="term" value="F:4 iron, 4 sulfur cluster binding"/>
    <property type="evidence" value="ECO:0007669"/>
    <property type="project" value="UniProtKB-KW"/>
</dbReference>
<sequence>MGKELLNWENGRWIGQTLEVENGVCAVPGKDLDGYPKDLPYTDEVKAATDHLYAQVSDFIPEFEWPAYAPLVHAINKLKVEKNAVVLAHNYMTPDIFALVGDYVGDSLGLAIEATKTDADIIIQGGVHFMAETSKILCPEKRVYIPSMRAGCSLASSITGADIQLIKQRYPGIPVVTYVNTSADVKAESDICCTSSNAVAIVEHIAAEWGVDKVIMLPDEFLAKNVARQTDVEIIAWHGRCEVHARFSAQDVRDMRAANPGVVVLAHPECPPEVVEESDFTGSTKAMSDYVGDHSPGKVILLTECSMSDNVAMANPTVDFVRPCNLCPHMKRITLENLYECLRDGTNEVLVPEPMREKAYDAVMRMINVKFDKEKGYFDPNSPFKNVKVI</sequence>
<evidence type="ECO:0000256" key="2">
    <source>
        <dbReference type="ARBA" id="ARBA00005065"/>
    </source>
</evidence>
<dbReference type="Proteomes" id="UP000634004">
    <property type="component" value="Unassembled WGS sequence"/>
</dbReference>
<dbReference type="NCBIfam" id="NF006879">
    <property type="entry name" value="PRK09375.1-4"/>
    <property type="match status" value="1"/>
</dbReference>
<comment type="caution">
    <text evidence="11">The sequence shown here is derived from an EMBL/GenBank/DDBJ whole genome shotgun (WGS) entry which is preliminary data.</text>
</comment>
<keyword evidence="5" id="KW-0662">Pyridine nucleotide biosynthesis</keyword>
<dbReference type="GO" id="GO:0046872">
    <property type="term" value="F:metal ion binding"/>
    <property type="evidence" value="ECO:0007669"/>
    <property type="project" value="UniProtKB-KW"/>
</dbReference>
<name>A0A8J3CT23_9PROT</name>
<keyword evidence="12" id="KW-1185">Reference proteome</keyword>
<evidence type="ECO:0000313" key="11">
    <source>
        <dbReference type="EMBL" id="GHB02947.1"/>
    </source>
</evidence>
<dbReference type="Pfam" id="PF02445">
    <property type="entry name" value="NadA"/>
    <property type="match status" value="1"/>
</dbReference>
<dbReference type="EMBL" id="BMZH01000015">
    <property type="protein sequence ID" value="GHB02947.1"/>
    <property type="molecule type" value="Genomic_DNA"/>
</dbReference>
<dbReference type="Gene3D" id="3.40.50.10800">
    <property type="entry name" value="NadA-like"/>
    <property type="match status" value="3"/>
</dbReference>
<proteinExistence type="predicted"/>
<keyword evidence="6" id="KW-0808">Transferase</keyword>
<evidence type="ECO:0000256" key="8">
    <source>
        <dbReference type="ARBA" id="ARBA00023004"/>
    </source>
</evidence>
<dbReference type="RefSeq" id="WP_189499340.1">
    <property type="nucleotide sequence ID" value="NZ_BMZH01000015.1"/>
</dbReference>
<keyword evidence="7" id="KW-0479">Metal-binding</keyword>
<dbReference type="UniPathway" id="UPA00253">
    <property type="reaction ID" value="UER00327"/>
</dbReference>
<dbReference type="GO" id="GO:0005829">
    <property type="term" value="C:cytosol"/>
    <property type="evidence" value="ECO:0007669"/>
    <property type="project" value="TreeGrafter"/>
</dbReference>
<organism evidence="11 12">
    <name type="scientific">Algimonas arctica</name>
    <dbReference type="NCBI Taxonomy" id="1479486"/>
    <lineage>
        <taxon>Bacteria</taxon>
        <taxon>Pseudomonadati</taxon>
        <taxon>Pseudomonadota</taxon>
        <taxon>Alphaproteobacteria</taxon>
        <taxon>Maricaulales</taxon>
        <taxon>Robiginitomaculaceae</taxon>
        <taxon>Algimonas</taxon>
    </lineage>
</organism>
<evidence type="ECO:0000313" key="12">
    <source>
        <dbReference type="Proteomes" id="UP000634004"/>
    </source>
</evidence>
<evidence type="ECO:0000256" key="4">
    <source>
        <dbReference type="ARBA" id="ARBA00022485"/>
    </source>
</evidence>
<dbReference type="InterPro" id="IPR003473">
    <property type="entry name" value="NadA"/>
</dbReference>
<evidence type="ECO:0000256" key="1">
    <source>
        <dbReference type="ARBA" id="ARBA00001966"/>
    </source>
</evidence>
<protein>
    <recommendedName>
        <fullName evidence="3 10">Quinolinate synthase</fullName>
        <ecNumber evidence="3 10">2.5.1.72</ecNumber>
    </recommendedName>
</protein>
<evidence type="ECO:0000256" key="6">
    <source>
        <dbReference type="ARBA" id="ARBA00022679"/>
    </source>
</evidence>
<evidence type="ECO:0000256" key="3">
    <source>
        <dbReference type="ARBA" id="ARBA00012669"/>
    </source>
</evidence>
<evidence type="ECO:0000256" key="10">
    <source>
        <dbReference type="NCBIfam" id="TIGR00550"/>
    </source>
</evidence>
<dbReference type="AlphaFoldDB" id="A0A8J3CT23"/>
<dbReference type="EC" id="2.5.1.72" evidence="3 10"/>
<dbReference type="NCBIfam" id="TIGR00550">
    <property type="entry name" value="nadA"/>
    <property type="match status" value="1"/>
</dbReference>
<evidence type="ECO:0000256" key="9">
    <source>
        <dbReference type="ARBA" id="ARBA00023014"/>
    </source>
</evidence>
<reference evidence="11" key="2">
    <citation type="submission" date="2020-09" db="EMBL/GenBank/DDBJ databases">
        <authorList>
            <person name="Sun Q."/>
            <person name="Kim S."/>
        </authorList>
    </citation>
    <scope>NUCLEOTIDE SEQUENCE</scope>
    <source>
        <strain evidence="11">KCTC 32513</strain>
    </source>
</reference>
<comment type="cofactor">
    <cofactor evidence="1">
        <name>[4Fe-4S] cluster</name>
        <dbReference type="ChEBI" id="CHEBI:49883"/>
    </cofactor>
</comment>
<dbReference type="PANTHER" id="PTHR30573">
    <property type="entry name" value="QUINOLINATE SYNTHETASE A"/>
    <property type="match status" value="1"/>
</dbReference>
<accession>A0A8J3CT23</accession>
<keyword evidence="9" id="KW-0411">Iron-sulfur</keyword>
<gene>
    <name evidence="11" type="primary">nadA</name>
    <name evidence="11" type="ORF">GCM10009069_27150</name>
</gene>
<evidence type="ECO:0000256" key="5">
    <source>
        <dbReference type="ARBA" id="ARBA00022642"/>
    </source>
</evidence>
<reference evidence="11" key="1">
    <citation type="journal article" date="2014" name="Int. J. Syst. Evol. Microbiol.">
        <title>Complete genome sequence of Corynebacterium casei LMG S-19264T (=DSM 44701T), isolated from a smear-ripened cheese.</title>
        <authorList>
            <consortium name="US DOE Joint Genome Institute (JGI-PGF)"/>
            <person name="Walter F."/>
            <person name="Albersmeier A."/>
            <person name="Kalinowski J."/>
            <person name="Ruckert C."/>
        </authorList>
    </citation>
    <scope>NUCLEOTIDE SEQUENCE</scope>
    <source>
        <strain evidence="11">KCTC 32513</strain>
    </source>
</reference>
<dbReference type="SUPFAM" id="SSF142754">
    <property type="entry name" value="NadA-like"/>
    <property type="match status" value="1"/>
</dbReference>
<comment type="pathway">
    <text evidence="2">Cofactor biosynthesis; NAD(+) biosynthesis; quinolinate from iminoaspartate: step 1/1.</text>
</comment>
<dbReference type="InterPro" id="IPR036094">
    <property type="entry name" value="NadA_sf"/>
</dbReference>
<dbReference type="GO" id="GO:0008987">
    <property type="term" value="F:quinolinate synthetase A activity"/>
    <property type="evidence" value="ECO:0007669"/>
    <property type="project" value="UniProtKB-UniRule"/>
</dbReference>
<evidence type="ECO:0000256" key="7">
    <source>
        <dbReference type="ARBA" id="ARBA00022723"/>
    </source>
</evidence>
<dbReference type="NCBIfam" id="NF006878">
    <property type="entry name" value="PRK09375.1-2"/>
    <property type="match status" value="1"/>
</dbReference>